<accession>A0A7C8IZ79</accession>
<dbReference type="PANTHER" id="PTHR43662:SF3">
    <property type="entry name" value="DOMAIN PROTEIN, PUTATIVE (AFU_ORTHOLOGUE AFUA_6G11970)-RELATED"/>
    <property type="match status" value="1"/>
</dbReference>
<evidence type="ECO:0000313" key="4">
    <source>
        <dbReference type="EMBL" id="KAF2972785.1"/>
    </source>
</evidence>
<dbReference type="Pfam" id="PF01822">
    <property type="entry name" value="WSC"/>
    <property type="match status" value="1"/>
</dbReference>
<comment type="caution">
    <text evidence="4">The sequence shown here is derived from an EMBL/GenBank/DDBJ whole genome shotgun (WGS) entry which is preliminary data.</text>
</comment>
<feature type="signal peptide" evidence="2">
    <location>
        <begin position="1"/>
        <end position="21"/>
    </location>
</feature>
<feature type="region of interest" description="Disordered" evidence="1">
    <location>
        <begin position="256"/>
        <end position="286"/>
    </location>
</feature>
<organism evidence="4 5">
    <name type="scientific">Xylaria multiplex</name>
    <dbReference type="NCBI Taxonomy" id="323545"/>
    <lineage>
        <taxon>Eukaryota</taxon>
        <taxon>Fungi</taxon>
        <taxon>Dikarya</taxon>
        <taxon>Ascomycota</taxon>
        <taxon>Pezizomycotina</taxon>
        <taxon>Sordariomycetes</taxon>
        <taxon>Xylariomycetidae</taxon>
        <taxon>Xylariales</taxon>
        <taxon>Xylariaceae</taxon>
        <taxon>Xylaria</taxon>
    </lineage>
</organism>
<protein>
    <recommendedName>
        <fullName evidence="3">WSC domain-containing protein</fullName>
    </recommendedName>
</protein>
<feature type="domain" description="WSC" evidence="3">
    <location>
        <begin position="35"/>
        <end position="123"/>
    </location>
</feature>
<name>A0A7C8IZ79_9PEZI</name>
<evidence type="ECO:0000313" key="5">
    <source>
        <dbReference type="Proteomes" id="UP000481858"/>
    </source>
</evidence>
<feature type="domain" description="WSC" evidence="3">
    <location>
        <begin position="136"/>
        <end position="249"/>
    </location>
</feature>
<dbReference type="InterPro" id="IPR002889">
    <property type="entry name" value="WSC_carb-bd"/>
</dbReference>
<reference evidence="4 5" key="1">
    <citation type="submission" date="2019-12" db="EMBL/GenBank/DDBJ databases">
        <title>Draft genome sequence of the ascomycete Xylaria multiplex DSM 110363.</title>
        <authorList>
            <person name="Buettner E."/>
            <person name="Kellner H."/>
        </authorList>
    </citation>
    <scope>NUCLEOTIDE SEQUENCE [LARGE SCALE GENOMIC DNA]</scope>
    <source>
        <strain evidence="4 5">DSM 110363</strain>
    </source>
</reference>
<feature type="compositionally biased region" description="Low complexity" evidence="1">
    <location>
        <begin position="260"/>
        <end position="286"/>
    </location>
</feature>
<dbReference type="SMART" id="SM00321">
    <property type="entry name" value="WSC"/>
    <property type="match status" value="2"/>
</dbReference>
<evidence type="ECO:0000256" key="2">
    <source>
        <dbReference type="SAM" id="SignalP"/>
    </source>
</evidence>
<dbReference type="Proteomes" id="UP000481858">
    <property type="component" value="Unassembled WGS sequence"/>
</dbReference>
<dbReference type="PANTHER" id="PTHR43662">
    <property type="match status" value="1"/>
</dbReference>
<gene>
    <name evidence="4" type="ORF">GQX73_g827</name>
</gene>
<dbReference type="InParanoid" id="A0A7C8IZ79"/>
<proteinExistence type="predicted"/>
<dbReference type="OrthoDB" id="2019572at2759"/>
<evidence type="ECO:0000256" key="1">
    <source>
        <dbReference type="SAM" id="MobiDB-lite"/>
    </source>
</evidence>
<dbReference type="PROSITE" id="PS51212">
    <property type="entry name" value="WSC"/>
    <property type="match status" value="2"/>
</dbReference>
<feature type="chain" id="PRO_5028815100" description="WSC domain-containing protein" evidence="2">
    <location>
        <begin position="22"/>
        <end position="566"/>
    </location>
</feature>
<evidence type="ECO:0000259" key="3">
    <source>
        <dbReference type="PROSITE" id="PS51212"/>
    </source>
</evidence>
<dbReference type="EMBL" id="WUBL01000004">
    <property type="protein sequence ID" value="KAF2972785.1"/>
    <property type="molecule type" value="Genomic_DNA"/>
</dbReference>
<sequence length="566" mass="60661">MVATKSIAAITALSLVHAAQAWYNDLPSCLTPFDPFVYTGCYDNGQPGQKEALSLRTDLDQQNMTVEACNNYRLAGLSYYGVCYCGQTVSTALLPEESCSFPCTGNSSETCGGDSEINIWMDPTFPPLADQTDVSEYVPVGCWTDDASEGKALFYRQDNLEASSLTTKGCLQSCLNGGFPFAGTEYGGEWCVLKISQNYSLSSFIFYCGVVVGNGTALATDASTCNMPCNGNPDEICGGPARLSLYVAKDLQSLEPCGTPPDSSSTITTPPVTSSTKPPSSSTSTAPVCTATTVTPPTCEYKVGKWCSNPIPGWHDKGSCLVSWSQCLLQSTSCFLKAGLPDALSCFKYTEWCANLDLYCLTKCVGKACDKPGFVGKYPPKGGNPPATQTSTYPCPTTVTTTTKTKTSTTPAPTSSCPVPSPTGICTQPTNKYYGYGPGKPVGGIALPIVTCNNIKNDWNNGNVFKLYTDKDSHNCPSYTRPKCPSACVDACKAQFQQCESVYTDGCKKGLFSYPWKDADAACKAQYNDCLTVNKNVKGDGKCLQRAYDAIYDDSYEFRVSMAGFR</sequence>
<dbReference type="AlphaFoldDB" id="A0A7C8IZ79"/>
<keyword evidence="2" id="KW-0732">Signal</keyword>
<keyword evidence="5" id="KW-1185">Reference proteome</keyword>